<proteinExistence type="predicted"/>
<dbReference type="InterPro" id="IPR001164">
    <property type="entry name" value="ArfGAP_dom"/>
</dbReference>
<evidence type="ECO:0000256" key="6">
    <source>
        <dbReference type="SAM" id="MobiDB-lite"/>
    </source>
</evidence>
<dbReference type="GO" id="GO:0048205">
    <property type="term" value="P:COPI coating of Golgi vesicle"/>
    <property type="evidence" value="ECO:0007669"/>
    <property type="project" value="TreeGrafter"/>
</dbReference>
<dbReference type="Proteomes" id="UP000238350">
    <property type="component" value="Unassembled WGS sequence"/>
</dbReference>
<organism evidence="8 9">
    <name type="scientific">Wickerhamiella sorbophila</name>
    <dbReference type="NCBI Taxonomy" id="45607"/>
    <lineage>
        <taxon>Eukaryota</taxon>
        <taxon>Fungi</taxon>
        <taxon>Dikarya</taxon>
        <taxon>Ascomycota</taxon>
        <taxon>Saccharomycotina</taxon>
        <taxon>Dipodascomycetes</taxon>
        <taxon>Dipodascales</taxon>
        <taxon>Trichomonascaceae</taxon>
        <taxon>Wickerhamiella</taxon>
    </lineage>
</organism>
<dbReference type="GO" id="GO:0005096">
    <property type="term" value="F:GTPase activator activity"/>
    <property type="evidence" value="ECO:0007669"/>
    <property type="project" value="UniProtKB-KW"/>
</dbReference>
<dbReference type="CDD" id="cd08831">
    <property type="entry name" value="ArfGap_ArfGap2_3_like"/>
    <property type="match status" value="1"/>
</dbReference>
<evidence type="ECO:0000313" key="8">
    <source>
        <dbReference type="EMBL" id="PRT53894.1"/>
    </source>
</evidence>
<dbReference type="InterPro" id="IPR038508">
    <property type="entry name" value="ArfGAP_dom_sf"/>
</dbReference>
<keyword evidence="1" id="KW-0343">GTPase activation</keyword>
<feature type="region of interest" description="Disordered" evidence="6">
    <location>
        <begin position="187"/>
        <end position="257"/>
    </location>
</feature>
<evidence type="ECO:0000313" key="9">
    <source>
        <dbReference type="Proteomes" id="UP000238350"/>
    </source>
</evidence>
<dbReference type="PRINTS" id="PR00405">
    <property type="entry name" value="REVINTRACTNG"/>
</dbReference>
<dbReference type="SMART" id="SM00105">
    <property type="entry name" value="ArfGap"/>
    <property type="match status" value="1"/>
</dbReference>
<dbReference type="GO" id="GO:0008270">
    <property type="term" value="F:zinc ion binding"/>
    <property type="evidence" value="ECO:0007669"/>
    <property type="project" value="UniProtKB-KW"/>
</dbReference>
<feature type="compositionally biased region" description="Polar residues" evidence="6">
    <location>
        <begin position="228"/>
        <end position="240"/>
    </location>
</feature>
<dbReference type="InterPro" id="IPR037278">
    <property type="entry name" value="ARFGAP/RecO"/>
</dbReference>
<dbReference type="Pfam" id="PF01412">
    <property type="entry name" value="ArfGap"/>
    <property type="match status" value="1"/>
</dbReference>
<dbReference type="GO" id="GO:0000139">
    <property type="term" value="C:Golgi membrane"/>
    <property type="evidence" value="ECO:0007669"/>
    <property type="project" value="GOC"/>
</dbReference>
<dbReference type="STRING" id="45607.A0A2T0FFY8"/>
<keyword evidence="9" id="KW-1185">Reference proteome</keyword>
<dbReference type="AlphaFoldDB" id="A0A2T0FFY8"/>
<dbReference type="Gene3D" id="1.10.220.150">
    <property type="entry name" value="Arf GTPase activating protein"/>
    <property type="match status" value="1"/>
</dbReference>
<evidence type="ECO:0000256" key="2">
    <source>
        <dbReference type="ARBA" id="ARBA00022723"/>
    </source>
</evidence>
<keyword evidence="2" id="KW-0479">Metal-binding</keyword>
<dbReference type="PANTHER" id="PTHR45686">
    <property type="entry name" value="ADP-RIBOSYLATION FACTOR GTPASE ACTIVATING PROTEIN 3, ISOFORM H-RELATED"/>
    <property type="match status" value="1"/>
</dbReference>
<gene>
    <name evidence="8" type="ORF">B9G98_01514</name>
</gene>
<evidence type="ECO:0000256" key="1">
    <source>
        <dbReference type="ARBA" id="ARBA00022468"/>
    </source>
</evidence>
<comment type="caution">
    <text evidence="8">The sequence shown here is derived from an EMBL/GenBank/DDBJ whole genome shotgun (WGS) entry which is preliminary data.</text>
</comment>
<dbReference type="GeneID" id="36515263"/>
<dbReference type="RefSeq" id="XP_024663840.1">
    <property type="nucleotide sequence ID" value="XM_024808072.1"/>
</dbReference>
<evidence type="ECO:0000256" key="4">
    <source>
        <dbReference type="ARBA" id="ARBA00022833"/>
    </source>
</evidence>
<protein>
    <submittedName>
        <fullName evidence="8">ADP-ribosylation factor GTPase-activating protein GLO3</fullName>
    </submittedName>
</protein>
<reference evidence="8 9" key="1">
    <citation type="submission" date="2017-04" db="EMBL/GenBank/DDBJ databases">
        <title>Genome sequencing of [Candida] sorbophila.</title>
        <authorList>
            <person name="Ahn J.O."/>
        </authorList>
    </citation>
    <scope>NUCLEOTIDE SEQUENCE [LARGE SCALE GENOMIC DNA]</scope>
    <source>
        <strain evidence="8 9">DS02</strain>
    </source>
</reference>
<accession>A0A2T0FFY8</accession>
<evidence type="ECO:0000256" key="3">
    <source>
        <dbReference type="ARBA" id="ARBA00022771"/>
    </source>
</evidence>
<feature type="region of interest" description="Disordered" evidence="6">
    <location>
        <begin position="416"/>
        <end position="435"/>
    </location>
</feature>
<evidence type="ECO:0000256" key="5">
    <source>
        <dbReference type="PROSITE-ProRule" id="PRU00288"/>
    </source>
</evidence>
<evidence type="ECO:0000259" key="7">
    <source>
        <dbReference type="PROSITE" id="PS50115"/>
    </source>
</evidence>
<dbReference type="PANTHER" id="PTHR45686:SF4">
    <property type="entry name" value="ADP-RIBOSYLATION FACTOR GTPASE ACTIVATING PROTEIN 3, ISOFORM H"/>
    <property type="match status" value="1"/>
</dbReference>
<dbReference type="SUPFAM" id="SSF57863">
    <property type="entry name" value="ArfGap/RecO-like zinc finger"/>
    <property type="match status" value="1"/>
</dbReference>
<dbReference type="PROSITE" id="PS50115">
    <property type="entry name" value="ARFGAP"/>
    <property type="match status" value="1"/>
</dbReference>
<feature type="domain" description="Arf-GAP" evidence="7">
    <location>
        <begin position="25"/>
        <end position="139"/>
    </location>
</feature>
<keyword evidence="4" id="KW-0862">Zinc</keyword>
<name>A0A2T0FFY8_9ASCO</name>
<sequence length="474" mass="50682">MAWVESFLTAPLPAMADEQHQIPKEDLVDFFRKLQTKSENKTCFDCGARSPVWASATFGVFICYDCSAIHRNLGVHVTFVRSISMDNWQISHLRNMRVGGNQSATAFFASHGGRRLIALGTDAKAKYESPTAKSYLEELKRRSRANMADFPGERVLELSDLGALTDNSSSASVSSVSSKDNFFASFEKPPTRRATPGSFGATPSSSAAGTPPLASPALGQTVPKPTRTIRTATSGKSILSTKKPRAKPSANKAKAADLDFDALEKEAEEESKRQHEVALDSKAVSKAFTIEEAPAVGVAAAAMAAAKEDAALEAANALAAGSSAPAEEKPKYQRFGFGQTAANAPPPAVKAKPKVVDTYDPKTSDIAQKYGSAKAISSDMFFGRNTYDSAAENEAKTRLQGFKGATSISSNNYFGRSEEVGESGSARQDDLASQARDIASRAQQIASEVDFNDVKSALEQGATRVSEMMRDLLM</sequence>
<dbReference type="OrthoDB" id="983479at2759"/>
<dbReference type="EMBL" id="NDIQ01000001">
    <property type="protein sequence ID" value="PRT53894.1"/>
    <property type="molecule type" value="Genomic_DNA"/>
</dbReference>
<keyword evidence="3 5" id="KW-0863">Zinc-finger</keyword>